<evidence type="ECO:0000259" key="4">
    <source>
        <dbReference type="Pfam" id="PF02894"/>
    </source>
</evidence>
<gene>
    <name evidence="5" type="ORF">BZG36_04155</name>
</gene>
<dbReference type="AlphaFoldDB" id="A0A261XZF6"/>
<dbReference type="Proteomes" id="UP000242875">
    <property type="component" value="Unassembled WGS sequence"/>
</dbReference>
<proteinExistence type="inferred from homology"/>
<keyword evidence="2" id="KW-0560">Oxidoreductase</keyword>
<evidence type="ECO:0000256" key="2">
    <source>
        <dbReference type="ARBA" id="ARBA00023002"/>
    </source>
</evidence>
<dbReference type="Gene3D" id="3.30.360.10">
    <property type="entry name" value="Dihydrodipicolinate Reductase, domain 2"/>
    <property type="match status" value="1"/>
</dbReference>
<protein>
    <recommendedName>
        <fullName evidence="7">Oxidoreductase</fullName>
    </recommendedName>
</protein>
<dbReference type="GO" id="GO:0000166">
    <property type="term" value="F:nucleotide binding"/>
    <property type="evidence" value="ECO:0007669"/>
    <property type="project" value="InterPro"/>
</dbReference>
<organism evidence="5 6">
    <name type="scientific">Bifiguratus adelaidae</name>
    <dbReference type="NCBI Taxonomy" id="1938954"/>
    <lineage>
        <taxon>Eukaryota</taxon>
        <taxon>Fungi</taxon>
        <taxon>Fungi incertae sedis</taxon>
        <taxon>Mucoromycota</taxon>
        <taxon>Mucoromycotina</taxon>
        <taxon>Endogonomycetes</taxon>
        <taxon>Endogonales</taxon>
        <taxon>Endogonales incertae sedis</taxon>
        <taxon>Bifiguratus</taxon>
    </lineage>
</organism>
<dbReference type="PANTHER" id="PTHR43708:SF5">
    <property type="entry name" value="CONSERVED EXPRESSED OXIDOREDUCTASE (EUROFUNG)-RELATED"/>
    <property type="match status" value="1"/>
</dbReference>
<dbReference type="PANTHER" id="PTHR43708">
    <property type="entry name" value="CONSERVED EXPRESSED OXIDOREDUCTASE (EUROFUNG)"/>
    <property type="match status" value="1"/>
</dbReference>
<dbReference type="InterPro" id="IPR004104">
    <property type="entry name" value="Gfo/Idh/MocA-like_OxRdtase_C"/>
</dbReference>
<dbReference type="SUPFAM" id="SSF51735">
    <property type="entry name" value="NAD(P)-binding Rossmann-fold domains"/>
    <property type="match status" value="1"/>
</dbReference>
<sequence length="372" mass="40824">MTSAPINVALVGFGMVAKVFHAPLITANPNLHLHMVVERHSDTSKTLYPWVNIVKSFEDVLNAKDVQLVVILTPNQQHYEMAKKALQAGKHVVVDKPFTITSAEARELAEMAKSQNKVCSVFQNRRWDGDFLTVQKLIEAETLGRVVEVESHFDRFRNVSKANAWREADVPGSGMLYDLGAHLIDQALTLFGKPDSLIAQVSNQRRLQTTSVDDDFHIILNYSSFSGIKGSSKSSVPAPLRVILRSSMLARATPVTRFIVRGMNGTYTKNGLDIQEDQLKAGLTPKNAEFGVEPESHWGDLNTDVSGVHVVGKVETLKGNYAAYYQNVADVVSNKKPMSDLAVSADDGANVIYTIELATKSSEQGGSVVPFQ</sequence>
<feature type="domain" description="Gfo/Idh/MocA-like oxidoreductase N-terminal" evidence="3">
    <location>
        <begin position="6"/>
        <end position="121"/>
    </location>
</feature>
<comment type="similarity">
    <text evidence="1">Belongs to the Gfo/Idh/MocA family.</text>
</comment>
<dbReference type="SUPFAM" id="SSF55347">
    <property type="entry name" value="Glyceraldehyde-3-phosphate dehydrogenase-like, C-terminal domain"/>
    <property type="match status" value="1"/>
</dbReference>
<accession>A0A261XZF6</accession>
<dbReference type="Pfam" id="PF01408">
    <property type="entry name" value="GFO_IDH_MocA"/>
    <property type="match status" value="1"/>
</dbReference>
<dbReference type="OrthoDB" id="64915at2759"/>
<keyword evidence="6" id="KW-1185">Reference proteome</keyword>
<evidence type="ECO:0000259" key="3">
    <source>
        <dbReference type="Pfam" id="PF01408"/>
    </source>
</evidence>
<feature type="domain" description="Gfo/Idh/MocA-like oxidoreductase C-terminal" evidence="4">
    <location>
        <begin position="136"/>
        <end position="368"/>
    </location>
</feature>
<dbReference type="InterPro" id="IPR036291">
    <property type="entry name" value="NAD(P)-bd_dom_sf"/>
</dbReference>
<dbReference type="EMBL" id="MVBO01000071">
    <property type="protein sequence ID" value="OZJ03722.1"/>
    <property type="molecule type" value="Genomic_DNA"/>
</dbReference>
<dbReference type="InterPro" id="IPR000683">
    <property type="entry name" value="Gfo/Idh/MocA-like_OxRdtase_N"/>
</dbReference>
<dbReference type="Gene3D" id="3.40.50.720">
    <property type="entry name" value="NAD(P)-binding Rossmann-like Domain"/>
    <property type="match status" value="1"/>
</dbReference>
<dbReference type="InterPro" id="IPR051317">
    <property type="entry name" value="Gfo/Idh/MocA_oxidoreduct"/>
</dbReference>
<comment type="caution">
    <text evidence="5">The sequence shown here is derived from an EMBL/GenBank/DDBJ whole genome shotgun (WGS) entry which is preliminary data.</text>
</comment>
<dbReference type="Pfam" id="PF02894">
    <property type="entry name" value="GFO_IDH_MocA_C"/>
    <property type="match status" value="1"/>
</dbReference>
<evidence type="ECO:0008006" key="7">
    <source>
        <dbReference type="Google" id="ProtNLM"/>
    </source>
</evidence>
<name>A0A261XZF6_9FUNG</name>
<reference evidence="5 6" key="1">
    <citation type="journal article" date="2017" name="Mycologia">
        <title>Bifiguratus adelaidae, gen. et sp. nov., a new member of Mucoromycotina in endophytic and soil-dwelling habitats.</title>
        <authorList>
            <person name="Torres-Cruz T.J."/>
            <person name="Billingsley Tobias T.L."/>
            <person name="Almatruk M."/>
            <person name="Hesse C."/>
            <person name="Kuske C.R."/>
            <person name="Desiro A."/>
            <person name="Benucci G.M."/>
            <person name="Bonito G."/>
            <person name="Stajich J.E."/>
            <person name="Dunlap C."/>
            <person name="Arnold A.E."/>
            <person name="Porras-Alfaro A."/>
        </authorList>
    </citation>
    <scope>NUCLEOTIDE SEQUENCE [LARGE SCALE GENOMIC DNA]</scope>
    <source>
        <strain evidence="5 6">AZ0501</strain>
    </source>
</reference>
<evidence type="ECO:0000313" key="6">
    <source>
        <dbReference type="Proteomes" id="UP000242875"/>
    </source>
</evidence>
<evidence type="ECO:0000256" key="1">
    <source>
        <dbReference type="ARBA" id="ARBA00010928"/>
    </source>
</evidence>
<dbReference type="GO" id="GO:0016491">
    <property type="term" value="F:oxidoreductase activity"/>
    <property type="evidence" value="ECO:0007669"/>
    <property type="project" value="UniProtKB-KW"/>
</dbReference>
<evidence type="ECO:0000313" key="5">
    <source>
        <dbReference type="EMBL" id="OZJ03722.1"/>
    </source>
</evidence>